<dbReference type="Gene3D" id="3.40.50.300">
    <property type="entry name" value="P-loop containing nucleotide triphosphate hydrolases"/>
    <property type="match status" value="2"/>
</dbReference>
<dbReference type="GO" id="GO:0005524">
    <property type="term" value="F:ATP binding"/>
    <property type="evidence" value="ECO:0007669"/>
    <property type="project" value="UniProtKB-KW"/>
</dbReference>
<dbReference type="InterPro" id="IPR027417">
    <property type="entry name" value="P-loop_NTPase"/>
</dbReference>
<keyword evidence="3" id="KW-0547">Nucleotide-binding</keyword>
<dbReference type="PROSITE" id="PS00211">
    <property type="entry name" value="ABC_TRANSPORTER_1"/>
    <property type="match status" value="1"/>
</dbReference>
<dbReference type="EMBL" id="JBBPCC010000005">
    <property type="protein sequence ID" value="MEK8128130.1"/>
    <property type="molecule type" value="Genomic_DNA"/>
</dbReference>
<organism evidence="6 7">
    <name type="scientific">Paenibacillus filicis</name>
    <dbReference type="NCBI Taxonomy" id="669464"/>
    <lineage>
        <taxon>Bacteria</taxon>
        <taxon>Bacillati</taxon>
        <taxon>Bacillota</taxon>
        <taxon>Bacilli</taxon>
        <taxon>Bacillales</taxon>
        <taxon>Paenibacillaceae</taxon>
        <taxon>Paenibacillus</taxon>
    </lineage>
</organism>
<dbReference type="SUPFAM" id="SSF52540">
    <property type="entry name" value="P-loop containing nucleoside triphosphate hydrolases"/>
    <property type="match status" value="2"/>
</dbReference>
<feature type="domain" description="ABC transporter" evidence="5">
    <location>
        <begin position="6"/>
        <end position="242"/>
    </location>
</feature>
<dbReference type="Pfam" id="PF00005">
    <property type="entry name" value="ABC_tran"/>
    <property type="match status" value="2"/>
</dbReference>
<dbReference type="InterPro" id="IPR017871">
    <property type="entry name" value="ABC_transporter-like_CS"/>
</dbReference>
<evidence type="ECO:0000313" key="6">
    <source>
        <dbReference type="EMBL" id="MEK8128130.1"/>
    </source>
</evidence>
<dbReference type="CDD" id="cd03215">
    <property type="entry name" value="ABC_Carb_Monos_II"/>
    <property type="match status" value="1"/>
</dbReference>
<dbReference type="InterPro" id="IPR003439">
    <property type="entry name" value="ABC_transporter-like_ATP-bd"/>
</dbReference>
<comment type="caution">
    <text evidence="6">The sequence shown here is derived from an EMBL/GenBank/DDBJ whole genome shotgun (WGS) entry which is preliminary data.</text>
</comment>
<evidence type="ECO:0000256" key="3">
    <source>
        <dbReference type="ARBA" id="ARBA00022741"/>
    </source>
</evidence>
<evidence type="ECO:0000256" key="1">
    <source>
        <dbReference type="ARBA" id="ARBA00022448"/>
    </source>
</evidence>
<dbReference type="Proteomes" id="UP001469365">
    <property type="component" value="Unassembled WGS sequence"/>
</dbReference>
<evidence type="ECO:0000256" key="4">
    <source>
        <dbReference type="ARBA" id="ARBA00022840"/>
    </source>
</evidence>
<gene>
    <name evidence="6" type="ORF">WMW72_09470</name>
</gene>
<name>A0ABU9DJ85_9BACL</name>
<evidence type="ECO:0000313" key="7">
    <source>
        <dbReference type="Proteomes" id="UP001469365"/>
    </source>
</evidence>
<dbReference type="CDD" id="cd03216">
    <property type="entry name" value="ABC_Carb_Monos_I"/>
    <property type="match status" value="1"/>
</dbReference>
<dbReference type="InterPro" id="IPR003593">
    <property type="entry name" value="AAA+_ATPase"/>
</dbReference>
<evidence type="ECO:0000256" key="2">
    <source>
        <dbReference type="ARBA" id="ARBA00022737"/>
    </source>
</evidence>
<dbReference type="PANTHER" id="PTHR43790">
    <property type="entry name" value="CARBOHYDRATE TRANSPORT ATP-BINDING PROTEIN MG119-RELATED"/>
    <property type="match status" value="1"/>
</dbReference>
<dbReference type="RefSeq" id="WP_341415200.1">
    <property type="nucleotide sequence ID" value="NZ_JBBPCC010000005.1"/>
</dbReference>
<keyword evidence="1" id="KW-0813">Transport</keyword>
<protein>
    <submittedName>
        <fullName evidence="6">Sugar ABC transporter ATP-binding protein</fullName>
    </submittedName>
</protein>
<evidence type="ECO:0000259" key="5">
    <source>
        <dbReference type="PROSITE" id="PS50893"/>
    </source>
</evidence>
<feature type="domain" description="ABC transporter" evidence="5">
    <location>
        <begin position="255"/>
        <end position="499"/>
    </location>
</feature>
<reference evidence="6 7" key="1">
    <citation type="submission" date="2024-04" db="EMBL/GenBank/DDBJ databases">
        <title>draft genome sequnece of Paenibacillus filicis.</title>
        <authorList>
            <person name="Kim D.-U."/>
        </authorList>
    </citation>
    <scope>NUCLEOTIDE SEQUENCE [LARGE SCALE GENOMIC DNA]</scope>
    <source>
        <strain evidence="6 7">KACC14197</strain>
    </source>
</reference>
<dbReference type="InterPro" id="IPR050107">
    <property type="entry name" value="ABC_carbohydrate_import_ATPase"/>
</dbReference>
<dbReference type="PROSITE" id="PS50893">
    <property type="entry name" value="ABC_TRANSPORTER_2"/>
    <property type="match status" value="2"/>
</dbReference>
<dbReference type="SMART" id="SM00382">
    <property type="entry name" value="AAA"/>
    <property type="match status" value="2"/>
</dbReference>
<keyword evidence="2" id="KW-0677">Repeat</keyword>
<sequence length="510" mass="56741">MQQPLLVMQGVSKSFPGVKALTNVDIRLRRGEIHALMGQNGAGKSTLIKVLTGVYEMDSGQVELNGRPVSIQSPKDAQALGISTVYQEVNLCPNLSVAENLLIGRQPRRPNQAIDWRLLNHRAEELLERLHIQLDVTKPLSEFSVAIQQMVAIARAVDISSGLLILDEPTSSLDQREVQELFRIMRKLRDEGMAIVFVTHFMDQVYEVSDRITVLRNGELVGEYLTAELPRIQLISSMIGREWKDEPHTGKSSDQGASEVWLSASGLGRTGGVEPFDMTIRKGEVLGLAGLLGSGRTEIAKLLFGIDRADQGAITINHEVMRSMFPSKAIEHGMAFCPEERKVEGIVGELSVRENIVLALQAKRGFLRFLPLRKQQEIAEHYKKLLGIKASSIEQRMDQLSGGNQQKAILARWLATEPKLLILDEPTRGIDVGSKAEIRKLIMSLAAQGMTIVMITSEWEEMVGCCDRIMVLRDRQVIGELSGDDIREQRIMEIIAEGGERDEQLQQQVG</sequence>
<keyword evidence="7" id="KW-1185">Reference proteome</keyword>
<accession>A0ABU9DJ85</accession>
<proteinExistence type="predicted"/>
<dbReference type="PANTHER" id="PTHR43790:SF9">
    <property type="entry name" value="GALACTOFURANOSE TRANSPORTER ATP-BINDING PROTEIN YTFR"/>
    <property type="match status" value="1"/>
</dbReference>
<keyword evidence="4 6" id="KW-0067">ATP-binding</keyword>